<gene>
    <name evidence="5" type="ORF">ACFPZF_26890</name>
</gene>
<dbReference type="InterPro" id="IPR011711">
    <property type="entry name" value="GntR_C"/>
</dbReference>
<dbReference type="InterPro" id="IPR036390">
    <property type="entry name" value="WH_DNA-bd_sf"/>
</dbReference>
<evidence type="ECO:0000259" key="4">
    <source>
        <dbReference type="PROSITE" id="PS50949"/>
    </source>
</evidence>
<dbReference type="SMART" id="SM00345">
    <property type="entry name" value="HTH_GNTR"/>
    <property type="match status" value="1"/>
</dbReference>
<organism evidence="5 6">
    <name type="scientific">Kitasatospora cinereorecta</name>
    <dbReference type="NCBI Taxonomy" id="285560"/>
    <lineage>
        <taxon>Bacteria</taxon>
        <taxon>Bacillati</taxon>
        <taxon>Actinomycetota</taxon>
        <taxon>Actinomycetes</taxon>
        <taxon>Kitasatosporales</taxon>
        <taxon>Streptomycetaceae</taxon>
        <taxon>Kitasatospora</taxon>
    </lineage>
</organism>
<evidence type="ECO:0000313" key="5">
    <source>
        <dbReference type="EMBL" id="MFC5644971.1"/>
    </source>
</evidence>
<dbReference type="EMBL" id="JBHSOC010000058">
    <property type="protein sequence ID" value="MFC5644971.1"/>
    <property type="molecule type" value="Genomic_DNA"/>
</dbReference>
<keyword evidence="3" id="KW-0804">Transcription</keyword>
<proteinExistence type="predicted"/>
<comment type="caution">
    <text evidence="5">The sequence shown here is derived from an EMBL/GenBank/DDBJ whole genome shotgun (WGS) entry which is preliminary data.</text>
</comment>
<dbReference type="PROSITE" id="PS50949">
    <property type="entry name" value="HTH_GNTR"/>
    <property type="match status" value="1"/>
</dbReference>
<evidence type="ECO:0000256" key="1">
    <source>
        <dbReference type="ARBA" id="ARBA00023015"/>
    </source>
</evidence>
<evidence type="ECO:0000313" key="6">
    <source>
        <dbReference type="Proteomes" id="UP001596066"/>
    </source>
</evidence>
<dbReference type="InterPro" id="IPR000524">
    <property type="entry name" value="Tscrpt_reg_HTH_GntR"/>
</dbReference>
<dbReference type="Pfam" id="PF07729">
    <property type="entry name" value="FCD"/>
    <property type="match status" value="1"/>
</dbReference>
<evidence type="ECO:0000256" key="2">
    <source>
        <dbReference type="ARBA" id="ARBA00023125"/>
    </source>
</evidence>
<sequence>MRTESAHQRLRELILDGGYPPGSRLTELDVAAALEVSRTPVREAFRSLAADGLVVAAGRGVRVVELDAGELAHCYRVRAALEGLTGELAAERQRAGRLAPAELTDLERLADRTHEATAAGRLTEAVRLNRAFHRRVAELAANPVALHSLDRLWDRIQVSTRTSLRAPGRTDLVDAQHRALLTAIAAGDPVAAAEAARRHVLDTCTIHSSTDADETE</sequence>
<keyword evidence="6" id="KW-1185">Reference proteome</keyword>
<feature type="domain" description="HTH gntR-type" evidence="4">
    <location>
        <begin position="1"/>
        <end position="66"/>
    </location>
</feature>
<dbReference type="Pfam" id="PF00392">
    <property type="entry name" value="GntR"/>
    <property type="match status" value="1"/>
</dbReference>
<accession>A0ABW0VLI3</accession>
<reference evidence="6" key="1">
    <citation type="journal article" date="2019" name="Int. J. Syst. Evol. Microbiol.">
        <title>The Global Catalogue of Microorganisms (GCM) 10K type strain sequencing project: providing services to taxonomists for standard genome sequencing and annotation.</title>
        <authorList>
            <consortium name="The Broad Institute Genomics Platform"/>
            <consortium name="The Broad Institute Genome Sequencing Center for Infectious Disease"/>
            <person name="Wu L."/>
            <person name="Ma J."/>
        </authorList>
    </citation>
    <scope>NUCLEOTIDE SEQUENCE [LARGE SCALE GENOMIC DNA]</scope>
    <source>
        <strain evidence="6">CGMCC 4.1622</strain>
    </source>
</reference>
<dbReference type="Gene3D" id="1.10.10.10">
    <property type="entry name" value="Winged helix-like DNA-binding domain superfamily/Winged helix DNA-binding domain"/>
    <property type="match status" value="1"/>
</dbReference>
<dbReference type="PANTHER" id="PTHR43537:SF24">
    <property type="entry name" value="GLUCONATE OPERON TRANSCRIPTIONAL REPRESSOR"/>
    <property type="match status" value="1"/>
</dbReference>
<dbReference type="InterPro" id="IPR036388">
    <property type="entry name" value="WH-like_DNA-bd_sf"/>
</dbReference>
<dbReference type="SMART" id="SM00895">
    <property type="entry name" value="FCD"/>
    <property type="match status" value="1"/>
</dbReference>
<dbReference type="InterPro" id="IPR008920">
    <property type="entry name" value="TF_FadR/GntR_C"/>
</dbReference>
<name>A0ABW0VLI3_9ACTN</name>
<evidence type="ECO:0000256" key="3">
    <source>
        <dbReference type="ARBA" id="ARBA00023163"/>
    </source>
</evidence>
<keyword evidence="2" id="KW-0238">DNA-binding</keyword>
<dbReference type="PANTHER" id="PTHR43537">
    <property type="entry name" value="TRANSCRIPTIONAL REGULATOR, GNTR FAMILY"/>
    <property type="match status" value="1"/>
</dbReference>
<dbReference type="SUPFAM" id="SSF48008">
    <property type="entry name" value="GntR ligand-binding domain-like"/>
    <property type="match status" value="1"/>
</dbReference>
<dbReference type="SUPFAM" id="SSF46785">
    <property type="entry name" value="Winged helix' DNA-binding domain"/>
    <property type="match status" value="1"/>
</dbReference>
<dbReference type="CDD" id="cd07377">
    <property type="entry name" value="WHTH_GntR"/>
    <property type="match status" value="1"/>
</dbReference>
<keyword evidence="1" id="KW-0805">Transcription regulation</keyword>
<protein>
    <submittedName>
        <fullName evidence="5">GntR family transcriptional regulator</fullName>
    </submittedName>
</protein>
<dbReference type="Gene3D" id="1.20.120.530">
    <property type="entry name" value="GntR ligand-binding domain-like"/>
    <property type="match status" value="1"/>
</dbReference>
<dbReference type="RefSeq" id="WP_346141567.1">
    <property type="nucleotide sequence ID" value="NZ_BAAAUA010000005.1"/>
</dbReference>
<dbReference type="Proteomes" id="UP001596066">
    <property type="component" value="Unassembled WGS sequence"/>
</dbReference>